<evidence type="ECO:0000313" key="2">
    <source>
        <dbReference type="Proteomes" id="UP000192356"/>
    </source>
</evidence>
<organism evidence="1 2">
    <name type="scientific">Hepatospora eriocheir</name>
    <dbReference type="NCBI Taxonomy" id="1081669"/>
    <lineage>
        <taxon>Eukaryota</taxon>
        <taxon>Fungi</taxon>
        <taxon>Fungi incertae sedis</taxon>
        <taxon>Microsporidia</taxon>
        <taxon>Hepatosporidae</taxon>
        <taxon>Hepatospora</taxon>
    </lineage>
</organism>
<dbReference type="Proteomes" id="UP000192356">
    <property type="component" value="Unassembled WGS sequence"/>
</dbReference>
<name>A0A1X0QEK7_9MICR</name>
<dbReference type="EMBL" id="LVKB01000001">
    <property type="protein sequence ID" value="ORD98105.1"/>
    <property type="molecule type" value="Genomic_DNA"/>
</dbReference>
<dbReference type="InterPro" id="IPR011333">
    <property type="entry name" value="SKP1/BTB/POZ_sf"/>
</dbReference>
<sequence>MIKKIKMITKDKTVLPVGYKSFNKFRMICKMIELHPLDQNYEFEIPFDSKILLQVCDFAANDNVKLVKNYNPINIHFKNDVVQKLENHSFETLVSILSLAMYLDYPFLSELIGKLISIKLSPLPKTDLLKYTQFNAEKCDNEE</sequence>
<reference evidence="1 2" key="1">
    <citation type="journal article" date="2017" name="Environ. Microbiol.">
        <title>Decay of the glycolytic pathway and adaptation to intranuclear parasitism within Enterocytozoonidae microsporidia.</title>
        <authorList>
            <person name="Wiredu Boakye D."/>
            <person name="Jaroenlak P."/>
            <person name="Prachumwat A."/>
            <person name="Williams T.A."/>
            <person name="Bateman K.S."/>
            <person name="Itsathitphaisarn O."/>
            <person name="Sritunyalucksana K."/>
            <person name="Paszkiewicz K.H."/>
            <person name="Moore K.A."/>
            <person name="Stentiford G.D."/>
            <person name="Williams B.A."/>
        </authorList>
    </citation>
    <scope>NUCLEOTIDE SEQUENCE [LARGE SCALE GENOMIC DNA]</scope>
    <source>
        <strain evidence="1 2">GB1</strain>
    </source>
</reference>
<dbReference type="VEuPathDB" id="MicrosporidiaDB:HERIO_7"/>
<proteinExistence type="predicted"/>
<comment type="caution">
    <text evidence="1">The sequence shown here is derived from an EMBL/GenBank/DDBJ whole genome shotgun (WGS) entry which is preliminary data.</text>
</comment>
<dbReference type="AlphaFoldDB" id="A0A1X0QEK7"/>
<keyword evidence="2" id="KW-1185">Reference proteome</keyword>
<protein>
    <recommendedName>
        <fullName evidence="3">SKP1 component POZ domain-containing protein</fullName>
    </recommendedName>
</protein>
<gene>
    <name evidence="1" type="ORF">HERIO_7</name>
</gene>
<dbReference type="Gene3D" id="3.30.710.10">
    <property type="entry name" value="Potassium Channel Kv1.1, Chain A"/>
    <property type="match status" value="1"/>
</dbReference>
<dbReference type="OrthoDB" id="2342932at2759"/>
<accession>A0A1X0QEK7</accession>
<dbReference type="VEuPathDB" id="MicrosporidiaDB:A0H76_836"/>
<evidence type="ECO:0000313" key="1">
    <source>
        <dbReference type="EMBL" id="ORD98105.1"/>
    </source>
</evidence>
<evidence type="ECO:0008006" key="3">
    <source>
        <dbReference type="Google" id="ProtNLM"/>
    </source>
</evidence>